<gene>
    <name evidence="6 11" type="primary">proC</name>
    <name evidence="11" type="ORF">DWX94_00735</name>
</gene>
<feature type="binding site" evidence="8">
    <location>
        <begin position="7"/>
        <end position="12"/>
    </location>
    <ligand>
        <name>NADP(+)</name>
        <dbReference type="ChEBI" id="CHEBI:58349"/>
    </ligand>
</feature>
<reference evidence="11 12" key="1">
    <citation type="submission" date="2018-08" db="EMBL/GenBank/DDBJ databases">
        <title>A genome reference for cultivated species of the human gut microbiota.</title>
        <authorList>
            <person name="Zou Y."/>
            <person name="Xue W."/>
            <person name="Luo G."/>
        </authorList>
    </citation>
    <scope>NUCLEOTIDE SEQUENCE [LARGE SCALE GENOMIC DNA]</scope>
    <source>
        <strain evidence="11 12">AF22-21</strain>
    </source>
</reference>
<comment type="function">
    <text evidence="5 6">Catalyzes the reduction of 1-pyrroline-5-carboxylate (PCA) to L-proline.</text>
</comment>
<dbReference type="InterPro" id="IPR029036">
    <property type="entry name" value="P5CR_dimer"/>
</dbReference>
<dbReference type="RefSeq" id="WP_004852095.1">
    <property type="nucleotide sequence ID" value="NZ_CP102278.1"/>
</dbReference>
<dbReference type="AlphaFoldDB" id="A0A412IVY7"/>
<dbReference type="GO" id="GO:0005737">
    <property type="term" value="C:cytoplasm"/>
    <property type="evidence" value="ECO:0007669"/>
    <property type="project" value="UniProtKB-SubCell"/>
</dbReference>
<dbReference type="InterPro" id="IPR008927">
    <property type="entry name" value="6-PGluconate_DH-like_C_sf"/>
</dbReference>
<dbReference type="NCBIfam" id="TIGR00112">
    <property type="entry name" value="proC"/>
    <property type="match status" value="1"/>
</dbReference>
<dbReference type="GeneID" id="92831071"/>
<comment type="pathway">
    <text evidence="6">Amino-acid biosynthesis; L-proline biosynthesis; L-proline from L-glutamate 5-semialdehyde: step 1/1.</text>
</comment>
<keyword evidence="3 6" id="KW-0521">NADP</keyword>
<dbReference type="Pfam" id="PF03807">
    <property type="entry name" value="F420_oxidored"/>
    <property type="match status" value="1"/>
</dbReference>
<dbReference type="UniPathway" id="UPA00098">
    <property type="reaction ID" value="UER00361"/>
</dbReference>
<dbReference type="FunFam" id="1.10.3730.10:FF:000001">
    <property type="entry name" value="Pyrroline-5-carboxylate reductase"/>
    <property type="match status" value="1"/>
</dbReference>
<evidence type="ECO:0000259" key="10">
    <source>
        <dbReference type="Pfam" id="PF14748"/>
    </source>
</evidence>
<dbReference type="InterPro" id="IPR036291">
    <property type="entry name" value="NAD(P)-bd_dom_sf"/>
</dbReference>
<dbReference type="SUPFAM" id="SSF51735">
    <property type="entry name" value="NAD(P)-binding Rossmann-fold domains"/>
    <property type="match status" value="1"/>
</dbReference>
<dbReference type="PANTHER" id="PTHR11645:SF0">
    <property type="entry name" value="PYRROLINE-5-CARBOXYLATE REDUCTASE 3"/>
    <property type="match status" value="1"/>
</dbReference>
<name>A0A412IVY7_9FIRM</name>
<dbReference type="GO" id="GO:0004735">
    <property type="term" value="F:pyrroline-5-carboxylate reductase activity"/>
    <property type="evidence" value="ECO:0007669"/>
    <property type="project" value="UniProtKB-UniRule"/>
</dbReference>
<dbReference type="EMBL" id="QRVK01000001">
    <property type="protein sequence ID" value="RGS44351.1"/>
    <property type="molecule type" value="Genomic_DNA"/>
</dbReference>
<comment type="catalytic activity">
    <reaction evidence="6">
        <text>L-proline + NAD(+) = (S)-1-pyrroline-5-carboxylate + NADH + 2 H(+)</text>
        <dbReference type="Rhea" id="RHEA:14105"/>
        <dbReference type="ChEBI" id="CHEBI:15378"/>
        <dbReference type="ChEBI" id="CHEBI:17388"/>
        <dbReference type="ChEBI" id="CHEBI:57540"/>
        <dbReference type="ChEBI" id="CHEBI:57945"/>
        <dbReference type="ChEBI" id="CHEBI:60039"/>
        <dbReference type="EC" id="1.5.1.2"/>
    </reaction>
</comment>
<evidence type="ECO:0000256" key="3">
    <source>
        <dbReference type="ARBA" id="ARBA00022857"/>
    </source>
</evidence>
<evidence type="ECO:0000313" key="12">
    <source>
        <dbReference type="Proteomes" id="UP000283295"/>
    </source>
</evidence>
<dbReference type="SUPFAM" id="SSF48179">
    <property type="entry name" value="6-phosphogluconate dehydrogenase C-terminal domain-like"/>
    <property type="match status" value="1"/>
</dbReference>
<dbReference type="Proteomes" id="UP000283295">
    <property type="component" value="Unassembled WGS sequence"/>
</dbReference>
<evidence type="ECO:0000256" key="4">
    <source>
        <dbReference type="ARBA" id="ARBA00023002"/>
    </source>
</evidence>
<keyword evidence="4 6" id="KW-0560">Oxidoreductase</keyword>
<proteinExistence type="inferred from homology"/>
<comment type="catalytic activity">
    <reaction evidence="6">
        <text>L-proline + NADP(+) = (S)-1-pyrroline-5-carboxylate + NADPH + 2 H(+)</text>
        <dbReference type="Rhea" id="RHEA:14109"/>
        <dbReference type="ChEBI" id="CHEBI:15378"/>
        <dbReference type="ChEBI" id="CHEBI:17388"/>
        <dbReference type="ChEBI" id="CHEBI:57783"/>
        <dbReference type="ChEBI" id="CHEBI:58349"/>
        <dbReference type="ChEBI" id="CHEBI:60039"/>
        <dbReference type="EC" id="1.5.1.2"/>
    </reaction>
</comment>
<evidence type="ECO:0000256" key="2">
    <source>
        <dbReference type="ARBA" id="ARBA00022650"/>
    </source>
</evidence>
<dbReference type="GO" id="GO:0055129">
    <property type="term" value="P:L-proline biosynthetic process"/>
    <property type="evidence" value="ECO:0007669"/>
    <property type="project" value="UniProtKB-UniRule"/>
</dbReference>
<dbReference type="EC" id="1.5.1.2" evidence="6 7"/>
<keyword evidence="6" id="KW-0028">Amino-acid biosynthesis</keyword>
<feature type="binding site" evidence="8">
    <location>
        <begin position="69"/>
        <end position="72"/>
    </location>
    <ligand>
        <name>NADP(+)</name>
        <dbReference type="ChEBI" id="CHEBI:58349"/>
    </ligand>
</feature>
<dbReference type="HAMAP" id="MF_01925">
    <property type="entry name" value="P5C_reductase"/>
    <property type="match status" value="1"/>
</dbReference>
<keyword evidence="2 6" id="KW-0641">Proline biosynthesis</keyword>
<dbReference type="InterPro" id="IPR028939">
    <property type="entry name" value="P5C_Rdtase_cat_N"/>
</dbReference>
<evidence type="ECO:0000313" key="11">
    <source>
        <dbReference type="EMBL" id="RGS44351.1"/>
    </source>
</evidence>
<comment type="similarity">
    <text evidence="1 6">Belongs to the pyrroline-5-carboxylate reductase family.</text>
</comment>
<dbReference type="OrthoDB" id="9805754at2"/>
<dbReference type="Pfam" id="PF14748">
    <property type="entry name" value="P5CR_dimer"/>
    <property type="match status" value="1"/>
</dbReference>
<dbReference type="PANTHER" id="PTHR11645">
    <property type="entry name" value="PYRROLINE-5-CARBOXYLATE REDUCTASE"/>
    <property type="match status" value="1"/>
</dbReference>
<evidence type="ECO:0000256" key="8">
    <source>
        <dbReference type="PIRSR" id="PIRSR000193-1"/>
    </source>
</evidence>
<accession>A0A412IVY7</accession>
<sequence length="261" mass="27963">MDKLGFIGMGNMAQALCAGFVNSGKVAAGDVYAYAPHYDKLLGNAEKYGFTPCRSLSELVDAVDTVIMACKPYQINDVLVEIGEKLHGKALVSVAAGWDFKKYSEYFDSSVRVQFVMPNTPAMVYEGVMLFEAQNSLEEEERAQIKDLFAAVGIVEELPSNLMGIGGAVTGCGPAFVDLFIEGYADAAVKYGVPRQTAYRLISQMILGSAKLQLETGEHPGVLKDNVCSPSGTTICGVASLEESGIRSACIKSIDAIMNKK</sequence>
<organism evidence="11 12">
    <name type="scientific">Coprococcus eutactus</name>
    <dbReference type="NCBI Taxonomy" id="33043"/>
    <lineage>
        <taxon>Bacteria</taxon>
        <taxon>Bacillati</taxon>
        <taxon>Bacillota</taxon>
        <taxon>Clostridia</taxon>
        <taxon>Lachnospirales</taxon>
        <taxon>Lachnospiraceae</taxon>
        <taxon>Coprococcus</taxon>
    </lineage>
</organism>
<dbReference type="InterPro" id="IPR000304">
    <property type="entry name" value="Pyrroline-COOH_reductase"/>
</dbReference>
<evidence type="ECO:0000256" key="5">
    <source>
        <dbReference type="ARBA" id="ARBA00058118"/>
    </source>
</evidence>
<feature type="domain" description="Pyrroline-5-carboxylate reductase catalytic N-terminal" evidence="9">
    <location>
        <begin position="3"/>
        <end position="97"/>
    </location>
</feature>
<dbReference type="Gene3D" id="3.40.50.720">
    <property type="entry name" value="NAD(P)-binding Rossmann-like Domain"/>
    <property type="match status" value="1"/>
</dbReference>
<evidence type="ECO:0000256" key="6">
    <source>
        <dbReference type="HAMAP-Rule" id="MF_01925"/>
    </source>
</evidence>
<comment type="subcellular location">
    <subcellularLocation>
        <location evidence="6">Cytoplasm</location>
    </subcellularLocation>
</comment>
<evidence type="ECO:0000256" key="7">
    <source>
        <dbReference type="NCBIfam" id="TIGR00112"/>
    </source>
</evidence>
<keyword evidence="6" id="KW-0963">Cytoplasm</keyword>
<evidence type="ECO:0000259" key="9">
    <source>
        <dbReference type="Pfam" id="PF03807"/>
    </source>
</evidence>
<feature type="domain" description="Pyrroline-5-carboxylate reductase dimerisation" evidence="10">
    <location>
        <begin position="162"/>
        <end position="260"/>
    </location>
</feature>
<comment type="caution">
    <text evidence="11">The sequence shown here is derived from an EMBL/GenBank/DDBJ whole genome shotgun (WGS) entry which is preliminary data.</text>
</comment>
<dbReference type="PIRSF" id="PIRSF000193">
    <property type="entry name" value="Pyrrol-5-carb_rd"/>
    <property type="match status" value="1"/>
</dbReference>
<evidence type="ECO:0000256" key="1">
    <source>
        <dbReference type="ARBA" id="ARBA00005525"/>
    </source>
</evidence>
<protein>
    <recommendedName>
        <fullName evidence="6 7">Pyrroline-5-carboxylate reductase</fullName>
        <shortName evidence="6">P5C reductase</shortName>
        <shortName evidence="6">P5CR</shortName>
        <ecNumber evidence="6 7">1.5.1.2</ecNumber>
    </recommendedName>
    <alternativeName>
        <fullName evidence="6">PCA reductase</fullName>
    </alternativeName>
</protein>
<dbReference type="Gene3D" id="1.10.3730.10">
    <property type="entry name" value="ProC C-terminal domain-like"/>
    <property type="match status" value="1"/>
</dbReference>